<dbReference type="OrthoDB" id="2425766at2759"/>
<dbReference type="EMBL" id="JAIZAY010000007">
    <property type="protein sequence ID" value="KAJ8039235.1"/>
    <property type="molecule type" value="Genomic_DNA"/>
</dbReference>
<name>A0A9Q1C6C6_HOLLE</name>
<dbReference type="AlphaFoldDB" id="A0A9Q1C6C6"/>
<proteinExistence type="predicted"/>
<accession>A0A9Q1C6C6</accession>
<reference evidence="1" key="1">
    <citation type="submission" date="2021-10" db="EMBL/GenBank/DDBJ databases">
        <title>Tropical sea cucumber genome reveals ecological adaptation and Cuvierian tubules defense mechanism.</title>
        <authorList>
            <person name="Chen T."/>
        </authorList>
    </citation>
    <scope>NUCLEOTIDE SEQUENCE</scope>
    <source>
        <strain evidence="1">Nanhai2018</strain>
        <tissue evidence="1">Muscle</tissue>
    </source>
</reference>
<keyword evidence="2" id="KW-1185">Reference proteome</keyword>
<protein>
    <submittedName>
        <fullName evidence="1">Uncharacterized protein</fullName>
    </submittedName>
</protein>
<dbReference type="Proteomes" id="UP001152320">
    <property type="component" value="Chromosome 7"/>
</dbReference>
<sequence>MLLLTTDGGPDWSVMSWTVLLYPQRVFRCLDLDFLCLSNYTPGQSAFNPVEHTWSPKLSDVTFGAVLEGESVPPCSQNSISEKVRDANEKKLFTWV</sequence>
<gene>
    <name evidence="1" type="ORF">HOLleu_16885</name>
</gene>
<evidence type="ECO:0000313" key="2">
    <source>
        <dbReference type="Proteomes" id="UP001152320"/>
    </source>
</evidence>
<evidence type="ECO:0000313" key="1">
    <source>
        <dbReference type="EMBL" id="KAJ8039235.1"/>
    </source>
</evidence>
<comment type="caution">
    <text evidence="1">The sequence shown here is derived from an EMBL/GenBank/DDBJ whole genome shotgun (WGS) entry which is preliminary data.</text>
</comment>
<organism evidence="1 2">
    <name type="scientific">Holothuria leucospilota</name>
    <name type="common">Black long sea cucumber</name>
    <name type="synonym">Mertensiothuria leucospilota</name>
    <dbReference type="NCBI Taxonomy" id="206669"/>
    <lineage>
        <taxon>Eukaryota</taxon>
        <taxon>Metazoa</taxon>
        <taxon>Echinodermata</taxon>
        <taxon>Eleutherozoa</taxon>
        <taxon>Echinozoa</taxon>
        <taxon>Holothuroidea</taxon>
        <taxon>Aspidochirotacea</taxon>
        <taxon>Aspidochirotida</taxon>
        <taxon>Holothuriidae</taxon>
        <taxon>Holothuria</taxon>
    </lineage>
</organism>